<name>A0A8S0XXD0_CYCAE</name>
<keyword evidence="2" id="KW-1185">Reference proteome</keyword>
<gene>
    <name evidence="1" type="ORF">AAE3_LOCUS9826</name>
</gene>
<evidence type="ECO:0000313" key="2">
    <source>
        <dbReference type="Proteomes" id="UP000467700"/>
    </source>
</evidence>
<sequence length="108" mass="12146">MELYFRIPGGPSDIRYTFRKPIPAALCRPDAPRELATPFVSKVINGCEKEILAKRNWSCRCGKLATFFHGIPMVTLVDYPPTEILKWVQSSTAETLKEFPGTSVDTAR</sequence>
<organism evidence="1 2">
    <name type="scientific">Cyclocybe aegerita</name>
    <name type="common">Black poplar mushroom</name>
    <name type="synonym">Agrocybe aegerita</name>
    <dbReference type="NCBI Taxonomy" id="1973307"/>
    <lineage>
        <taxon>Eukaryota</taxon>
        <taxon>Fungi</taxon>
        <taxon>Dikarya</taxon>
        <taxon>Basidiomycota</taxon>
        <taxon>Agaricomycotina</taxon>
        <taxon>Agaricomycetes</taxon>
        <taxon>Agaricomycetidae</taxon>
        <taxon>Agaricales</taxon>
        <taxon>Agaricineae</taxon>
        <taxon>Bolbitiaceae</taxon>
        <taxon>Cyclocybe</taxon>
    </lineage>
</organism>
<dbReference type="Proteomes" id="UP000467700">
    <property type="component" value="Unassembled WGS sequence"/>
</dbReference>
<protein>
    <submittedName>
        <fullName evidence="1">Uncharacterized protein</fullName>
    </submittedName>
</protein>
<reference evidence="1 2" key="1">
    <citation type="submission" date="2020-01" db="EMBL/GenBank/DDBJ databases">
        <authorList>
            <person name="Gupta K D."/>
        </authorList>
    </citation>
    <scope>NUCLEOTIDE SEQUENCE [LARGE SCALE GENOMIC DNA]</scope>
</reference>
<dbReference type="AlphaFoldDB" id="A0A8S0XXD0"/>
<dbReference type="EMBL" id="CACVBS010000061">
    <property type="protein sequence ID" value="CAA7267661.1"/>
    <property type="molecule type" value="Genomic_DNA"/>
</dbReference>
<evidence type="ECO:0000313" key="1">
    <source>
        <dbReference type="EMBL" id="CAA7267661.1"/>
    </source>
</evidence>
<accession>A0A8S0XXD0</accession>
<dbReference type="OrthoDB" id="2844293at2759"/>
<proteinExistence type="predicted"/>
<comment type="caution">
    <text evidence="1">The sequence shown here is derived from an EMBL/GenBank/DDBJ whole genome shotgun (WGS) entry which is preliminary data.</text>
</comment>